<dbReference type="SUPFAM" id="SSF52540">
    <property type="entry name" value="P-loop containing nucleoside triphosphate hydrolases"/>
    <property type="match status" value="1"/>
</dbReference>
<dbReference type="InterPro" id="IPR003593">
    <property type="entry name" value="AAA+_ATPase"/>
</dbReference>
<proteinExistence type="inferred from homology"/>
<evidence type="ECO:0000256" key="5">
    <source>
        <dbReference type="ARBA" id="ARBA00022496"/>
    </source>
</evidence>
<evidence type="ECO:0000256" key="8">
    <source>
        <dbReference type="ARBA" id="ARBA00023004"/>
    </source>
</evidence>
<keyword evidence="8" id="KW-0408">Iron</keyword>
<evidence type="ECO:0000256" key="6">
    <source>
        <dbReference type="ARBA" id="ARBA00022741"/>
    </source>
</evidence>
<comment type="similarity">
    <text evidence="2">Belongs to the ABC transporter superfamily.</text>
</comment>
<dbReference type="GO" id="GO:0016887">
    <property type="term" value="F:ATP hydrolysis activity"/>
    <property type="evidence" value="ECO:0007669"/>
    <property type="project" value="InterPro"/>
</dbReference>
<name>A0A6A8A209_9HYPH</name>
<evidence type="ECO:0000259" key="11">
    <source>
        <dbReference type="PROSITE" id="PS50893"/>
    </source>
</evidence>
<keyword evidence="5" id="KW-0410">Iron transport</keyword>
<keyword evidence="9" id="KW-0406">Ion transport</keyword>
<dbReference type="PANTHER" id="PTHR42771">
    <property type="entry name" value="IRON(3+)-HYDROXAMATE IMPORT ATP-BINDING PROTEIN FHUC"/>
    <property type="match status" value="1"/>
</dbReference>
<dbReference type="GO" id="GO:0005524">
    <property type="term" value="F:ATP binding"/>
    <property type="evidence" value="ECO:0007669"/>
    <property type="project" value="UniProtKB-KW"/>
</dbReference>
<evidence type="ECO:0000256" key="3">
    <source>
        <dbReference type="ARBA" id="ARBA00022448"/>
    </source>
</evidence>
<evidence type="ECO:0000256" key="7">
    <source>
        <dbReference type="ARBA" id="ARBA00022840"/>
    </source>
</evidence>
<dbReference type="GO" id="GO:0005886">
    <property type="term" value="C:plasma membrane"/>
    <property type="evidence" value="ECO:0007669"/>
    <property type="project" value="UniProtKB-SubCell"/>
</dbReference>
<evidence type="ECO:0000256" key="9">
    <source>
        <dbReference type="ARBA" id="ARBA00023065"/>
    </source>
</evidence>
<keyword evidence="6" id="KW-0547">Nucleotide-binding</keyword>
<reference evidence="12 13" key="1">
    <citation type="submission" date="2019-11" db="EMBL/GenBank/DDBJ databases">
        <title>Genome analysis of Rhizobacterium cereale a novel genus and species isolated from maize roots in North Spain.</title>
        <authorList>
            <person name="Menendez E."/>
            <person name="Flores-Felix J.D."/>
            <person name="Ramirez-Bahena M.-H."/>
            <person name="Igual J.M."/>
            <person name="Garcia-Fraile P."/>
            <person name="Peix A."/>
            <person name="Velazquez E."/>
        </authorList>
    </citation>
    <scope>NUCLEOTIDE SEQUENCE [LARGE SCALE GENOMIC DNA]</scope>
    <source>
        <strain evidence="12 13">RZME27</strain>
    </source>
</reference>
<evidence type="ECO:0000256" key="1">
    <source>
        <dbReference type="ARBA" id="ARBA00004202"/>
    </source>
</evidence>
<protein>
    <submittedName>
        <fullName evidence="12">ATP-binding cassette domain-containing protein</fullName>
    </submittedName>
</protein>
<dbReference type="InterPro" id="IPR027417">
    <property type="entry name" value="P-loop_NTPase"/>
</dbReference>
<dbReference type="InterPro" id="IPR051535">
    <property type="entry name" value="Siderophore_ABC-ATPase"/>
</dbReference>
<accession>A0A6A8A209</accession>
<comment type="subcellular location">
    <subcellularLocation>
        <location evidence="1">Cell membrane</location>
        <topology evidence="1">Peripheral membrane protein</topology>
    </subcellularLocation>
</comment>
<dbReference type="Proteomes" id="UP000435138">
    <property type="component" value="Unassembled WGS sequence"/>
</dbReference>
<dbReference type="InterPro" id="IPR003439">
    <property type="entry name" value="ABC_transporter-like_ATP-bd"/>
</dbReference>
<sequence length="261" mass="28014">MLENDNALKAEGLTIGYGERTVIDNLSLDFPAGRMTAILGPNGCGKSTLLRALARLITPGKGKVTLGSDNIFSMDTRALARRLAILPQASKAPEGITVADLVRRGRTPWRGLFSAWSEADAAAVARALKEVGLTDMSERPIDQLSGGQRQRAWVALVLAQDTPCLLLDEPTTWLDLTHQIEVLSLIRERNRAQGVTVVTVLHDLNLAARFYDTLVLLGPNGMVAAGAPQDVLTEDNLMIGFGLSAMVVPDPITGTPMVVPR</sequence>
<dbReference type="PROSITE" id="PS50893">
    <property type="entry name" value="ABC_TRANSPORTER_2"/>
    <property type="match status" value="1"/>
</dbReference>
<evidence type="ECO:0000256" key="4">
    <source>
        <dbReference type="ARBA" id="ARBA00022475"/>
    </source>
</evidence>
<dbReference type="PROSITE" id="PS00211">
    <property type="entry name" value="ABC_TRANSPORTER_1"/>
    <property type="match status" value="1"/>
</dbReference>
<dbReference type="EMBL" id="WIXI01000022">
    <property type="protein sequence ID" value="MQY44639.1"/>
    <property type="molecule type" value="Genomic_DNA"/>
</dbReference>
<evidence type="ECO:0000256" key="2">
    <source>
        <dbReference type="ARBA" id="ARBA00005417"/>
    </source>
</evidence>
<dbReference type="SMART" id="SM00382">
    <property type="entry name" value="AAA"/>
    <property type="match status" value="1"/>
</dbReference>
<evidence type="ECO:0000256" key="10">
    <source>
        <dbReference type="ARBA" id="ARBA00023136"/>
    </source>
</evidence>
<dbReference type="AlphaFoldDB" id="A0A6A8A209"/>
<dbReference type="CDD" id="cd03214">
    <property type="entry name" value="ABC_Iron-Siderophores_B12_Hemin"/>
    <property type="match status" value="1"/>
</dbReference>
<dbReference type="GO" id="GO:0006826">
    <property type="term" value="P:iron ion transport"/>
    <property type="evidence" value="ECO:0007669"/>
    <property type="project" value="UniProtKB-KW"/>
</dbReference>
<keyword evidence="7 12" id="KW-0067">ATP-binding</keyword>
<dbReference type="Gene3D" id="3.40.50.300">
    <property type="entry name" value="P-loop containing nucleotide triphosphate hydrolases"/>
    <property type="match status" value="1"/>
</dbReference>
<evidence type="ECO:0000313" key="12">
    <source>
        <dbReference type="EMBL" id="MQY44639.1"/>
    </source>
</evidence>
<organism evidence="12 13">
    <name type="scientific">Endobacterium cereale</name>
    <dbReference type="NCBI Taxonomy" id="2663029"/>
    <lineage>
        <taxon>Bacteria</taxon>
        <taxon>Pseudomonadati</taxon>
        <taxon>Pseudomonadota</taxon>
        <taxon>Alphaproteobacteria</taxon>
        <taxon>Hyphomicrobiales</taxon>
        <taxon>Rhizobiaceae</taxon>
        <taxon>Endobacterium</taxon>
    </lineage>
</organism>
<gene>
    <name evidence="12" type="ORF">GAO09_00935</name>
</gene>
<dbReference type="Pfam" id="PF00005">
    <property type="entry name" value="ABC_tran"/>
    <property type="match status" value="1"/>
</dbReference>
<keyword evidence="4" id="KW-1003">Cell membrane</keyword>
<keyword evidence="13" id="KW-1185">Reference proteome</keyword>
<feature type="domain" description="ABC transporter" evidence="11">
    <location>
        <begin position="2"/>
        <end position="244"/>
    </location>
</feature>
<dbReference type="InterPro" id="IPR017871">
    <property type="entry name" value="ABC_transporter-like_CS"/>
</dbReference>
<comment type="caution">
    <text evidence="12">The sequence shown here is derived from an EMBL/GenBank/DDBJ whole genome shotgun (WGS) entry which is preliminary data.</text>
</comment>
<evidence type="ECO:0000313" key="13">
    <source>
        <dbReference type="Proteomes" id="UP000435138"/>
    </source>
</evidence>
<dbReference type="PANTHER" id="PTHR42771:SF2">
    <property type="entry name" value="IRON(3+)-HYDROXAMATE IMPORT ATP-BINDING PROTEIN FHUC"/>
    <property type="match status" value="1"/>
</dbReference>
<keyword evidence="10" id="KW-0472">Membrane</keyword>
<dbReference type="FunFam" id="3.40.50.300:FF:000134">
    <property type="entry name" value="Iron-enterobactin ABC transporter ATP-binding protein"/>
    <property type="match status" value="1"/>
</dbReference>
<keyword evidence="3" id="KW-0813">Transport</keyword>